<dbReference type="AlphaFoldDB" id="A0A9X1YX00"/>
<gene>
    <name evidence="3" type="ORF">M1B34_17620</name>
</gene>
<dbReference type="PANTHER" id="PTHR35149">
    <property type="entry name" value="SLL5132 PROTEIN"/>
    <property type="match status" value="1"/>
</dbReference>
<accession>A0A9X1YX00</accession>
<reference evidence="3 4" key="2">
    <citation type="journal article" date="2023" name="Plant Pathol.">
        <title>Dismantling and reorganizing Pseudomonas marginalis sensu#lato.</title>
        <authorList>
            <person name="Sawada H."/>
            <person name="Fujikawa T."/>
            <person name="Satou M."/>
        </authorList>
    </citation>
    <scope>NUCLEOTIDE SEQUENCE [LARGE SCALE GENOMIC DNA]</scope>
    <source>
        <strain evidence="3 4">MAFF 302030</strain>
    </source>
</reference>
<sequence>MNVLQTQAPHQRILCVRELLSLTRLVIPLYQRPYKWTQKHVAELFSDLFTHRDKSAYRLGTVVFHGHDGQLDIVDGQQRTLTLVLAVRALLALKEPLITRPELRKQLDALQGLMPDPAFSGDVAIHNLRQNYLALCRIVSRPDFSESMVDFLLNKCEVVCFTLGDVSEAFQFFDSQNARGRDLEPHDLLKAYHLREFDAADEPLKALTVAGWEASETEALTTLFAQYLYRIRSWSNGNSARYFSKDDVPLFKGVNLATSASYPFVEQLRIAHHWVDHYNGQPERRIDRQRAEFPFHLDQVIVNGRRFFEMTAHYQEKVEWVRRLKNRPQAPQGDAILDPTARNILTVLDTYPGRNRTGDGYVRALFDCVLIYYIDKFGQVELSRAVEKTFIWAYSLRLQMYAVQLATVDNYVLNHNLFRLIQAATRPEDFLLHPLPLVKGIQSSQTEPLTALFQEMRFL</sequence>
<protein>
    <submittedName>
        <fullName evidence="3">DUF262 domain-containing protein</fullName>
    </submittedName>
</protein>
<dbReference type="Pfam" id="PF03235">
    <property type="entry name" value="GmrSD_N"/>
    <property type="match status" value="1"/>
</dbReference>
<dbReference type="RefSeq" id="WP_268265796.1">
    <property type="nucleotide sequence ID" value="NZ_JALQCW010000042.1"/>
</dbReference>
<dbReference type="InterPro" id="IPR057156">
    <property type="entry name" value="DUF7834"/>
</dbReference>
<dbReference type="EMBL" id="JALQCW010000042">
    <property type="protein sequence ID" value="MCK9799474.1"/>
    <property type="molecule type" value="Genomic_DNA"/>
</dbReference>
<dbReference type="Proteomes" id="UP001155059">
    <property type="component" value="Unassembled WGS sequence"/>
</dbReference>
<evidence type="ECO:0000313" key="3">
    <source>
        <dbReference type="EMBL" id="MCK9799474.1"/>
    </source>
</evidence>
<evidence type="ECO:0000313" key="4">
    <source>
        <dbReference type="Proteomes" id="UP001155059"/>
    </source>
</evidence>
<proteinExistence type="predicted"/>
<feature type="domain" description="GmrSD restriction endonucleases N-terminal" evidence="1">
    <location>
        <begin position="18"/>
        <end position="193"/>
    </location>
</feature>
<dbReference type="Pfam" id="PF25202">
    <property type="entry name" value="DUF7834"/>
    <property type="match status" value="1"/>
</dbReference>
<organism evidence="3 4">
    <name type="scientific">Pseudomonas morbosilactucae</name>
    <dbReference type="NCBI Taxonomy" id="2938197"/>
    <lineage>
        <taxon>Bacteria</taxon>
        <taxon>Pseudomonadati</taxon>
        <taxon>Pseudomonadota</taxon>
        <taxon>Gammaproteobacteria</taxon>
        <taxon>Pseudomonadales</taxon>
        <taxon>Pseudomonadaceae</taxon>
        <taxon>Pseudomonas</taxon>
    </lineage>
</organism>
<evidence type="ECO:0000259" key="1">
    <source>
        <dbReference type="Pfam" id="PF03235"/>
    </source>
</evidence>
<comment type="caution">
    <text evidence="3">The sequence shown here is derived from an EMBL/GenBank/DDBJ whole genome shotgun (WGS) entry which is preliminary data.</text>
</comment>
<dbReference type="InterPro" id="IPR004919">
    <property type="entry name" value="GmrSD_N"/>
</dbReference>
<dbReference type="PANTHER" id="PTHR35149:SF2">
    <property type="entry name" value="DUF262 DOMAIN-CONTAINING PROTEIN"/>
    <property type="match status" value="1"/>
</dbReference>
<reference evidence="3 4" key="1">
    <citation type="journal article" date="2022" name="Int. J. Syst. Evol. Microbiol.">
        <title>Pseudomonas aegrilactucae sp. nov. and Pseudomonas morbosilactucae sp. nov., pathogens causing bacterial rot of lettuce in Japan.</title>
        <authorList>
            <person name="Sawada H."/>
            <person name="Fujikawa T."/>
            <person name="Satou M."/>
        </authorList>
    </citation>
    <scope>NUCLEOTIDE SEQUENCE [LARGE SCALE GENOMIC DNA]</scope>
    <source>
        <strain evidence="3 4">MAFF 302030</strain>
    </source>
</reference>
<evidence type="ECO:0000259" key="2">
    <source>
        <dbReference type="Pfam" id="PF25202"/>
    </source>
</evidence>
<feature type="domain" description="DUF7834" evidence="2">
    <location>
        <begin position="206"/>
        <end position="441"/>
    </location>
</feature>
<name>A0A9X1YX00_9PSED</name>